<evidence type="ECO:0000313" key="3">
    <source>
        <dbReference type="Proteomes" id="UP000596092"/>
    </source>
</evidence>
<dbReference type="RefSeq" id="WP_199263543.1">
    <property type="nucleotide sequence ID" value="NZ_CP054140.1"/>
</dbReference>
<dbReference type="SUPFAM" id="SSF55729">
    <property type="entry name" value="Acyl-CoA N-acyltransferases (Nat)"/>
    <property type="match status" value="1"/>
</dbReference>
<keyword evidence="2" id="KW-0808">Transferase</keyword>
<name>A0A7T5VBA6_9BACT</name>
<dbReference type="GO" id="GO:0016740">
    <property type="term" value="F:transferase activity"/>
    <property type="evidence" value="ECO:0007669"/>
    <property type="project" value="UniProtKB-KW"/>
</dbReference>
<dbReference type="AlphaFoldDB" id="A0A7T5VBA6"/>
<dbReference type="Gene3D" id="3.40.630.30">
    <property type="match status" value="1"/>
</dbReference>
<dbReference type="Proteomes" id="UP000596092">
    <property type="component" value="Chromosome"/>
</dbReference>
<proteinExistence type="predicted"/>
<protein>
    <submittedName>
        <fullName evidence="2">GNAT family N-acetyltransferase</fullName>
    </submittedName>
</protein>
<organism evidence="2 3">
    <name type="scientific">Desulfobulbus oligotrophicus</name>
    <dbReference type="NCBI Taxonomy" id="1909699"/>
    <lineage>
        <taxon>Bacteria</taxon>
        <taxon>Pseudomonadati</taxon>
        <taxon>Thermodesulfobacteriota</taxon>
        <taxon>Desulfobulbia</taxon>
        <taxon>Desulfobulbales</taxon>
        <taxon>Desulfobulbaceae</taxon>
        <taxon>Desulfobulbus</taxon>
    </lineage>
</organism>
<reference evidence="2 3" key="1">
    <citation type="submission" date="2020-05" db="EMBL/GenBank/DDBJ databases">
        <title>Complete genome of Desulfobulbus oligotrophicus.</title>
        <authorList>
            <person name="Podar M."/>
        </authorList>
    </citation>
    <scope>NUCLEOTIDE SEQUENCE [LARGE SCALE GENOMIC DNA]</scope>
    <source>
        <strain evidence="2 3">Prop6</strain>
    </source>
</reference>
<dbReference type="InterPro" id="IPR038740">
    <property type="entry name" value="BioF2-like_GNAT_dom"/>
</dbReference>
<dbReference type="InterPro" id="IPR016181">
    <property type="entry name" value="Acyl_CoA_acyltransferase"/>
</dbReference>
<dbReference type="EMBL" id="CP054140">
    <property type="protein sequence ID" value="QQG64711.1"/>
    <property type="molecule type" value="Genomic_DNA"/>
</dbReference>
<accession>A0A7T5VBA6</accession>
<dbReference type="Pfam" id="PF13480">
    <property type="entry name" value="Acetyltransf_6"/>
    <property type="match status" value="1"/>
</dbReference>
<gene>
    <name evidence="2" type="ORF">HP555_01940</name>
</gene>
<dbReference type="KEGG" id="dog:HP555_01940"/>
<keyword evidence="3" id="KW-1185">Reference proteome</keyword>
<evidence type="ECO:0000313" key="2">
    <source>
        <dbReference type="EMBL" id="QQG64711.1"/>
    </source>
</evidence>
<feature type="domain" description="BioF2-like acetyltransferase" evidence="1">
    <location>
        <begin position="176"/>
        <end position="324"/>
    </location>
</feature>
<sequence length="382" mass="44442">MNTSFHVITSKEELTECKEEWTDLYHRVDIRSFFVSFEYVRMWYTHFAAPDAVRIYTVRAEEKLIGLLPLVLRHHSGGVRELSNLVNDHSLIAPPLIAVEYTEVVQQTLLNALVATKTDWDIFTHSFSYSFCRMPHLFTESRLAGCGCLWKNVTEPTYAIFLKGTFAEYFTQVLSRNLRKNLKNAANRLNREKNVRYFLLRDEEVLTFWPKFLELEASGWKGQSRTAIACTDTAIQQYYLDLIRLMSTTDQIYLYGLEIDGVLVAGEFGYVDKDIFHHAKVAYNEQFAHLSPSHLLMLHILEDLPVHFPQVRLFHMFPWDTGYKQRFVDEPSFYTTTTLYSSTWRGRTLYALRWLKDQMKEQMPGVVGGVKKAMAAIRPTGN</sequence>
<evidence type="ECO:0000259" key="1">
    <source>
        <dbReference type="Pfam" id="PF13480"/>
    </source>
</evidence>